<name>A0A8I1GI82_9HYPH</name>
<feature type="signal peptide" evidence="1">
    <location>
        <begin position="1"/>
        <end position="22"/>
    </location>
</feature>
<dbReference type="Pfam" id="PF13557">
    <property type="entry name" value="Phenol_MetA_deg"/>
    <property type="match status" value="1"/>
</dbReference>
<dbReference type="EMBL" id="JAEMUK010000047">
    <property type="protein sequence ID" value="MBJ7544145.1"/>
    <property type="molecule type" value="Genomic_DNA"/>
</dbReference>
<comment type="caution">
    <text evidence="2">The sequence shown here is derived from an EMBL/GenBank/DDBJ whole genome shotgun (WGS) entry which is preliminary data.</text>
</comment>
<keyword evidence="3" id="KW-1185">Reference proteome</keyword>
<sequence>MKLRIAAAAVAALGAGAFEAQAGSITQPGETVGLALGAPLPEGVYFLNTGSVGGFRAVGEDATLGVNIPVLAWSTPWQVAGGRIEAYAAVPFVGYSLPNDTDHFDVYNPFFTAGIAWDLGGNWGFSTFVGAYGPVDNELGQNMWVFNSRSALSYTGNNWNLTAHVIVGLTGEDENTGVRTHPDYVNLDLTAVKTIDKWQVGLVGFGSWDTSGTFYTDKKQSQFALGGLVGYDFGKFTLQTYVTHDVWTENYETEETRGWLRLILPVWSAPQAEPVTYKR</sequence>
<protein>
    <submittedName>
        <fullName evidence="2">Transporter</fullName>
    </submittedName>
</protein>
<evidence type="ECO:0000313" key="3">
    <source>
        <dbReference type="Proteomes" id="UP000623250"/>
    </source>
</evidence>
<dbReference type="Proteomes" id="UP000623250">
    <property type="component" value="Unassembled WGS sequence"/>
</dbReference>
<accession>A0A8I1GI82</accession>
<keyword evidence="1" id="KW-0732">Signal</keyword>
<evidence type="ECO:0000313" key="2">
    <source>
        <dbReference type="EMBL" id="MBJ7544145.1"/>
    </source>
</evidence>
<dbReference type="AlphaFoldDB" id="A0A8I1GI82"/>
<organism evidence="2 3">
    <name type="scientific">Rhodomicrobium udaipurense</name>
    <dbReference type="NCBI Taxonomy" id="1202716"/>
    <lineage>
        <taxon>Bacteria</taxon>
        <taxon>Pseudomonadati</taxon>
        <taxon>Pseudomonadota</taxon>
        <taxon>Alphaproteobacteria</taxon>
        <taxon>Hyphomicrobiales</taxon>
        <taxon>Hyphomicrobiaceae</taxon>
        <taxon>Rhodomicrobium</taxon>
    </lineage>
</organism>
<reference evidence="2 3" key="1">
    <citation type="submission" date="2020-12" db="EMBL/GenBank/DDBJ databases">
        <title>Revised draft genomes of Rhodomicrobium vannielii ATCC 17100 and Rhodomicrobium udaipurense JA643.</title>
        <authorList>
            <person name="Conners E.M."/>
            <person name="Davenport E.J."/>
            <person name="Bose A."/>
        </authorList>
    </citation>
    <scope>NUCLEOTIDE SEQUENCE [LARGE SCALE GENOMIC DNA]</scope>
    <source>
        <strain evidence="2 3">JA643</strain>
    </source>
</reference>
<dbReference type="RefSeq" id="WP_037240905.1">
    <property type="nucleotide sequence ID" value="NZ_JAEMUK010000047.1"/>
</dbReference>
<dbReference type="InterPro" id="IPR025737">
    <property type="entry name" value="FApF"/>
</dbReference>
<evidence type="ECO:0000256" key="1">
    <source>
        <dbReference type="SAM" id="SignalP"/>
    </source>
</evidence>
<gene>
    <name evidence="2" type="ORF">JDN41_11350</name>
</gene>
<feature type="chain" id="PRO_5034184235" evidence="1">
    <location>
        <begin position="23"/>
        <end position="279"/>
    </location>
</feature>
<proteinExistence type="predicted"/>